<dbReference type="SMART" id="SM00387">
    <property type="entry name" value="HATPase_c"/>
    <property type="match status" value="1"/>
</dbReference>
<protein>
    <recommendedName>
        <fullName evidence="5">Histidine kinase/HSP90-like ATPase domain-containing protein</fullName>
    </recommendedName>
</protein>
<sequence length="1064" mass="119909">MLLEICHLRKAALFLTAGLLALLPTAPNWAQGTLPSEYFSVNDGLSDRAITDILKTPDGLLWMGTVNGLNRFDGYNFLVFDSHPSNSHQLSDSNIRELFLDQAGHIIIVFNSSYALFDRLDPHTHEREVVRLLPGTGVRGIPRDIAATPQGDIVALSVSRDTTYLFGYRPDGNFELLFARPEAHGQLSASVSLLPLNDGTFLINDSELGLRHFDASGQLLWKADAASFPGLEHSNNYPGICSILHQDANGRVWVALQGQRGMCHYDPNQHLLSYAEGLPRWQYFTRLWEDESGQLLLCNSKNHSEVYPLQGIVCIQPDYKVVQFDEILGISRWIVSAFSNDFFENLILGIDTGLKIVQNKHSSIKKYLAENVGADRRGAVMRGVTGDENGQVYFAREVDAWYAFDPSTGLLDTLQLLEEATGEPVALSCGRNIAWSDGYLWGISCLNQRNGRLHRYDPQNCTVKTYTFDFQFTAFTPGQHGGIWLVAEPPNPSGMLVYFDTAQETFSVFNDSEGQNPLREASPRFILESSEGLLWIGTENGLYAVDPAKRSSKVYRARTGQASGLASNILYTIHEDENKQLWLGTTNGFNIFDPATESFRHFNQQNGLASNIVCGFVPDQNGNYWISTFNGLSYFNAAVGNFRNFYQKDGLSHDEFNRFSYYKDSYGNIYMGGVNGMNVFRTEDLLVNYQTPPPILTSITRFNSRLDSTMVQYAGLNGIQELSISPYDTYISLSYTIPNYASPRRNQFKTWLEGYDKDWIYQGTAASTRFNSLPPGQYVLHIKGADANGNWSEQALSIPLTVNPPFYRTPFFFLLCALAIAALLYAYFHHRLERRLEVERIRTKLSSDLHDEVSGLLAGIAMQTDLLQLMVKDDNSKEKLKKMGEVSRTAMSKMSDVIWSIDSRKDRVEDLLLRMREHTEEVLAPLNIQYRFQAGKLDRNKKISVTLRQNLYFIFKEAINNVAKHSWATEVNITFRNIGNQCILQVEDNGLEILRQRQESLAEAGASLTDRGQSKLNYGQGKKRQKTGQGLANMEMRAQRLGAKVKVDKDSKGFSITLWMPKFA</sequence>
<evidence type="ECO:0000313" key="6">
    <source>
        <dbReference type="EMBL" id="TXB63348.1"/>
    </source>
</evidence>
<dbReference type="Pfam" id="PF07730">
    <property type="entry name" value="HisKA_3"/>
    <property type="match status" value="1"/>
</dbReference>
<reference evidence="6 7" key="1">
    <citation type="submission" date="2019-08" db="EMBL/GenBank/DDBJ databases">
        <title>Genome of Phaeodactylibacter luteus.</title>
        <authorList>
            <person name="Bowman J.P."/>
        </authorList>
    </citation>
    <scope>NUCLEOTIDE SEQUENCE [LARGE SCALE GENOMIC DNA]</scope>
    <source>
        <strain evidence="6 7">KCTC 42180</strain>
    </source>
</reference>
<dbReference type="GO" id="GO:0046983">
    <property type="term" value="F:protein dimerization activity"/>
    <property type="evidence" value="ECO:0007669"/>
    <property type="project" value="InterPro"/>
</dbReference>
<proteinExistence type="predicted"/>
<keyword evidence="3" id="KW-1133">Transmembrane helix</keyword>
<feature type="region of interest" description="Disordered" evidence="2">
    <location>
        <begin position="1005"/>
        <end position="1029"/>
    </location>
</feature>
<dbReference type="Pfam" id="PF07494">
    <property type="entry name" value="Reg_prop"/>
    <property type="match status" value="1"/>
</dbReference>
<dbReference type="GO" id="GO:0000155">
    <property type="term" value="F:phosphorelay sensor kinase activity"/>
    <property type="evidence" value="ECO:0007669"/>
    <property type="project" value="InterPro"/>
</dbReference>
<feature type="transmembrane region" description="Helical" evidence="3">
    <location>
        <begin position="811"/>
        <end position="828"/>
    </location>
</feature>
<dbReference type="SUPFAM" id="SSF101898">
    <property type="entry name" value="NHL repeat"/>
    <property type="match status" value="1"/>
</dbReference>
<dbReference type="Gene3D" id="2.60.40.10">
    <property type="entry name" value="Immunoglobulins"/>
    <property type="match status" value="1"/>
</dbReference>
<feature type="domain" description="Histidine kinase/HSP90-like ATPase" evidence="5">
    <location>
        <begin position="946"/>
        <end position="1064"/>
    </location>
</feature>
<evidence type="ECO:0000259" key="5">
    <source>
        <dbReference type="SMART" id="SM00387"/>
    </source>
</evidence>
<dbReference type="InterPro" id="IPR011110">
    <property type="entry name" value="Reg_prop"/>
</dbReference>
<dbReference type="CDD" id="cd16917">
    <property type="entry name" value="HATPase_UhpB-NarQ-NarX-like"/>
    <property type="match status" value="1"/>
</dbReference>
<feature type="chain" id="PRO_5023117508" description="Histidine kinase/HSP90-like ATPase domain-containing protein" evidence="4">
    <location>
        <begin position="31"/>
        <end position="1064"/>
    </location>
</feature>
<organism evidence="6 7">
    <name type="scientific">Phaeodactylibacter luteus</name>
    <dbReference type="NCBI Taxonomy" id="1564516"/>
    <lineage>
        <taxon>Bacteria</taxon>
        <taxon>Pseudomonadati</taxon>
        <taxon>Bacteroidota</taxon>
        <taxon>Saprospiria</taxon>
        <taxon>Saprospirales</taxon>
        <taxon>Haliscomenobacteraceae</taxon>
        <taxon>Phaeodactylibacter</taxon>
    </lineage>
</organism>
<dbReference type="RefSeq" id="WP_147167167.1">
    <property type="nucleotide sequence ID" value="NZ_VOOR01000016.1"/>
</dbReference>
<gene>
    <name evidence="6" type="ORF">FRY97_09245</name>
</gene>
<dbReference type="InterPro" id="IPR036890">
    <property type="entry name" value="HATPase_C_sf"/>
</dbReference>
<keyword evidence="1" id="KW-0597">Phosphoprotein</keyword>
<dbReference type="SUPFAM" id="SSF63829">
    <property type="entry name" value="Calcium-dependent phosphotriesterase"/>
    <property type="match status" value="1"/>
</dbReference>
<dbReference type="InterPro" id="IPR013783">
    <property type="entry name" value="Ig-like_fold"/>
</dbReference>
<keyword evidence="3" id="KW-0472">Membrane</keyword>
<dbReference type="InterPro" id="IPR003594">
    <property type="entry name" value="HATPase_dom"/>
</dbReference>
<dbReference type="Pfam" id="PF02518">
    <property type="entry name" value="HATPase_c"/>
    <property type="match status" value="1"/>
</dbReference>
<dbReference type="Pfam" id="PF07495">
    <property type="entry name" value="Y_Y_Y"/>
    <property type="match status" value="1"/>
</dbReference>
<dbReference type="InterPro" id="IPR011123">
    <property type="entry name" value="Y_Y_Y"/>
</dbReference>
<name>A0A5C6RLV5_9BACT</name>
<dbReference type="SUPFAM" id="SSF55874">
    <property type="entry name" value="ATPase domain of HSP90 chaperone/DNA topoisomerase II/histidine kinase"/>
    <property type="match status" value="1"/>
</dbReference>
<dbReference type="PANTHER" id="PTHR43547">
    <property type="entry name" value="TWO-COMPONENT HISTIDINE KINASE"/>
    <property type="match status" value="1"/>
</dbReference>
<dbReference type="OrthoDB" id="1522078at2"/>
<keyword evidence="3" id="KW-0812">Transmembrane</keyword>
<evidence type="ECO:0000256" key="2">
    <source>
        <dbReference type="SAM" id="MobiDB-lite"/>
    </source>
</evidence>
<evidence type="ECO:0000313" key="7">
    <source>
        <dbReference type="Proteomes" id="UP000321580"/>
    </source>
</evidence>
<evidence type="ECO:0000256" key="3">
    <source>
        <dbReference type="SAM" id="Phobius"/>
    </source>
</evidence>
<dbReference type="Gene3D" id="1.20.5.1930">
    <property type="match status" value="1"/>
</dbReference>
<evidence type="ECO:0000256" key="4">
    <source>
        <dbReference type="SAM" id="SignalP"/>
    </source>
</evidence>
<dbReference type="PANTHER" id="PTHR43547:SF2">
    <property type="entry name" value="HYBRID SIGNAL TRANSDUCTION HISTIDINE KINASE C"/>
    <property type="match status" value="1"/>
</dbReference>
<dbReference type="InterPro" id="IPR011712">
    <property type="entry name" value="Sig_transdc_His_kin_sub3_dim/P"/>
</dbReference>
<keyword evidence="4" id="KW-0732">Signal</keyword>
<dbReference type="InterPro" id="IPR015943">
    <property type="entry name" value="WD40/YVTN_repeat-like_dom_sf"/>
</dbReference>
<dbReference type="Gene3D" id="2.130.10.10">
    <property type="entry name" value="YVTN repeat-like/Quinoprotein amine dehydrogenase"/>
    <property type="match status" value="2"/>
</dbReference>
<comment type="caution">
    <text evidence="6">The sequence shown here is derived from an EMBL/GenBank/DDBJ whole genome shotgun (WGS) entry which is preliminary data.</text>
</comment>
<evidence type="ECO:0000256" key="1">
    <source>
        <dbReference type="ARBA" id="ARBA00022553"/>
    </source>
</evidence>
<accession>A0A5C6RLV5</accession>
<dbReference type="AlphaFoldDB" id="A0A5C6RLV5"/>
<feature type="signal peptide" evidence="4">
    <location>
        <begin position="1"/>
        <end position="30"/>
    </location>
</feature>
<dbReference type="Gene3D" id="3.30.565.10">
    <property type="entry name" value="Histidine kinase-like ATPase, C-terminal domain"/>
    <property type="match status" value="1"/>
</dbReference>
<keyword evidence="7" id="KW-1185">Reference proteome</keyword>
<dbReference type="Proteomes" id="UP000321580">
    <property type="component" value="Unassembled WGS sequence"/>
</dbReference>
<dbReference type="EMBL" id="VOOR01000016">
    <property type="protein sequence ID" value="TXB63348.1"/>
    <property type="molecule type" value="Genomic_DNA"/>
</dbReference>
<dbReference type="GO" id="GO:0016020">
    <property type="term" value="C:membrane"/>
    <property type="evidence" value="ECO:0007669"/>
    <property type="project" value="InterPro"/>
</dbReference>